<dbReference type="EMBL" id="JAPWTJ010000553">
    <property type="protein sequence ID" value="KAJ8977410.1"/>
    <property type="molecule type" value="Genomic_DNA"/>
</dbReference>
<dbReference type="PANTHER" id="PTHR47331">
    <property type="entry name" value="PHD-TYPE DOMAIN-CONTAINING PROTEIN"/>
    <property type="match status" value="1"/>
</dbReference>
<sequence length="863" mass="98691">MPNMTSKTNRDLAIRRMNEIFEFARAAQADISLHNEFVARYENIEKIVGSFEAAHERIIAKITDEVEIQTEDTIRKHFDTRLYSIKAISSELTEQKLTQISLATPKVESKQSNIKLPKINLPVFDGSFKMWHSFFDLYNTLVHKNQSLTKIEKFQYLLTSLSNEPLSLIKSFPLSENNYESAYETLVKRYQNKRKLAFLYWEEIVNAKLMSESCISLRKLLDIFNENLAILDNLNLPIKEWNFVLFHLLLTKLNKNTRQRFELENTSVDIPSFETLKHFVEAQCHAFDFVDSQVDKNVSSTKRSPLSKTSSLRNFGPKSFVVNTENSPNKCILCNNSHALYKCPSFIEKSPSDRYTFVRGNNTCLNCLSSDHFVINCRCNQRCRTCGYKHHTLLHYKGTQPKVDPAKPSTSNATNVVPNNVSKDSTYVETRLWLDSSLRFTKHANHLIQKSYAKLKMLYIHKDILSTDVKLKLSDSLILSSLSYCDMVYWPALLYKDKESLQKVQNACIRFSYNIRKFDHISPSFLQSKWLTLNELQVLTSTLTSKSTVLLSTALVEILDSCGNYQPVRALIDQGSQANFITERCLRKLGLSRSHLTVPITGINHMSTLVSKGITISKIKPIASLESIIPFEAIVIPSICENLPSTNIVGKNWEHISHLKLADPDFQRAHGIDILVGAEIYPFILQDGRLVKPRGQPRGQPSALNTIFGWVLTGKIDCDTSHVNSFCVSLDSPIDQLIKRFWEIEEIPQTISVADSPENLQCEEIFKSSFQRENSGRYIVKLPFKGPEPMLGNSRSGALRRLLSLERRFTTNPELGNSYKGFMQDYLNCNHMSLSLPPEDPKRVFYIPHHCVLKPDSLTTKIR</sequence>
<dbReference type="Proteomes" id="UP001162164">
    <property type="component" value="Unassembled WGS sequence"/>
</dbReference>
<dbReference type="Gene3D" id="2.40.70.10">
    <property type="entry name" value="Acid Proteases"/>
    <property type="match status" value="1"/>
</dbReference>
<reference evidence="1" key="1">
    <citation type="journal article" date="2023" name="Insect Mol. Biol.">
        <title>Genome sequencing provides insights into the evolution of gene families encoding plant cell wall-degrading enzymes in longhorned beetles.</title>
        <authorList>
            <person name="Shin N.R."/>
            <person name="Okamura Y."/>
            <person name="Kirsch R."/>
            <person name="Pauchet Y."/>
        </authorList>
    </citation>
    <scope>NUCLEOTIDE SEQUENCE</scope>
    <source>
        <strain evidence="1">MMC_N1</strain>
    </source>
</reference>
<dbReference type="PANTHER" id="PTHR47331:SF1">
    <property type="entry name" value="GAG-LIKE PROTEIN"/>
    <property type="match status" value="1"/>
</dbReference>
<dbReference type="Pfam" id="PF03564">
    <property type="entry name" value="DUF1759"/>
    <property type="match status" value="1"/>
</dbReference>
<dbReference type="CDD" id="cd00303">
    <property type="entry name" value="retropepsin_like"/>
    <property type="match status" value="1"/>
</dbReference>
<evidence type="ECO:0008006" key="3">
    <source>
        <dbReference type="Google" id="ProtNLM"/>
    </source>
</evidence>
<evidence type="ECO:0000313" key="1">
    <source>
        <dbReference type="EMBL" id="KAJ8977410.1"/>
    </source>
</evidence>
<gene>
    <name evidence="1" type="ORF">NQ317_003191</name>
</gene>
<feature type="non-terminal residue" evidence="1">
    <location>
        <position position="863"/>
    </location>
</feature>
<evidence type="ECO:0000313" key="2">
    <source>
        <dbReference type="Proteomes" id="UP001162164"/>
    </source>
</evidence>
<accession>A0ABQ9JH11</accession>
<proteinExistence type="predicted"/>
<dbReference type="InterPro" id="IPR005312">
    <property type="entry name" value="DUF1759"/>
</dbReference>
<protein>
    <recommendedName>
        <fullName evidence="3">Peptidase aspartic putative domain-containing protein</fullName>
    </recommendedName>
</protein>
<keyword evidence="2" id="KW-1185">Reference proteome</keyword>
<dbReference type="InterPro" id="IPR021109">
    <property type="entry name" value="Peptidase_aspartic_dom_sf"/>
</dbReference>
<comment type="caution">
    <text evidence="1">The sequence shown here is derived from an EMBL/GenBank/DDBJ whole genome shotgun (WGS) entry which is preliminary data.</text>
</comment>
<name>A0ABQ9JH11_9CUCU</name>
<organism evidence="1 2">
    <name type="scientific">Molorchus minor</name>
    <dbReference type="NCBI Taxonomy" id="1323400"/>
    <lineage>
        <taxon>Eukaryota</taxon>
        <taxon>Metazoa</taxon>
        <taxon>Ecdysozoa</taxon>
        <taxon>Arthropoda</taxon>
        <taxon>Hexapoda</taxon>
        <taxon>Insecta</taxon>
        <taxon>Pterygota</taxon>
        <taxon>Neoptera</taxon>
        <taxon>Endopterygota</taxon>
        <taxon>Coleoptera</taxon>
        <taxon>Polyphaga</taxon>
        <taxon>Cucujiformia</taxon>
        <taxon>Chrysomeloidea</taxon>
        <taxon>Cerambycidae</taxon>
        <taxon>Lamiinae</taxon>
        <taxon>Monochamini</taxon>
        <taxon>Molorchus</taxon>
    </lineage>
</organism>